<dbReference type="CDD" id="cd22831">
    <property type="entry name" value="Gal_Rha_Lectin_PKD1L2"/>
    <property type="match status" value="1"/>
</dbReference>
<dbReference type="SUPFAM" id="SSF49723">
    <property type="entry name" value="Lipase/lipooxygenase domain (PLAT/LH2 domain)"/>
    <property type="match status" value="1"/>
</dbReference>
<dbReference type="PROSITE" id="PS50095">
    <property type="entry name" value="PLAT"/>
    <property type="match status" value="1"/>
</dbReference>
<dbReference type="SMART" id="SM00303">
    <property type="entry name" value="GPS"/>
    <property type="match status" value="1"/>
</dbReference>
<dbReference type="SMART" id="SM00308">
    <property type="entry name" value="LH2"/>
    <property type="match status" value="1"/>
</dbReference>
<evidence type="ECO:0000256" key="5">
    <source>
        <dbReference type="ARBA" id="ARBA00022737"/>
    </source>
</evidence>
<organism evidence="18 19">
    <name type="scientific">Gadus morhua</name>
    <name type="common">Atlantic cod</name>
    <dbReference type="NCBI Taxonomy" id="8049"/>
    <lineage>
        <taxon>Eukaryota</taxon>
        <taxon>Metazoa</taxon>
        <taxon>Chordata</taxon>
        <taxon>Craniata</taxon>
        <taxon>Vertebrata</taxon>
        <taxon>Euteleostomi</taxon>
        <taxon>Actinopterygii</taxon>
        <taxon>Neopterygii</taxon>
        <taxon>Teleostei</taxon>
        <taxon>Neoteleostei</taxon>
        <taxon>Acanthomorphata</taxon>
        <taxon>Zeiogadaria</taxon>
        <taxon>Gadariae</taxon>
        <taxon>Gadiformes</taxon>
        <taxon>Gadoidei</taxon>
        <taxon>Gadidae</taxon>
        <taxon>Gadus</taxon>
    </lineage>
</organism>
<evidence type="ECO:0000259" key="14">
    <source>
        <dbReference type="PROSITE" id="PS50041"/>
    </source>
</evidence>
<keyword evidence="3 13" id="KW-0812">Transmembrane</keyword>
<keyword evidence="19" id="KW-1185">Reference proteome</keyword>
<dbReference type="InterPro" id="IPR001024">
    <property type="entry name" value="PLAT/LH2_dom"/>
</dbReference>
<dbReference type="GeneTree" id="ENSGT00940000164905"/>
<feature type="region of interest" description="Disordered" evidence="12">
    <location>
        <begin position="1656"/>
        <end position="1680"/>
    </location>
</feature>
<feature type="transmembrane region" description="Helical" evidence="13">
    <location>
        <begin position="2142"/>
        <end position="2168"/>
    </location>
</feature>
<dbReference type="InterPro" id="IPR016187">
    <property type="entry name" value="CTDL_fold"/>
</dbReference>
<dbReference type="CDD" id="cd00037">
    <property type="entry name" value="CLECT"/>
    <property type="match status" value="1"/>
</dbReference>
<evidence type="ECO:0000313" key="18">
    <source>
        <dbReference type="Ensembl" id="ENSGMOP00000002683.2"/>
    </source>
</evidence>
<comment type="similarity">
    <text evidence="2">Belongs to the polycystin family.</text>
</comment>
<keyword evidence="5" id="KW-0677">Repeat</keyword>
<dbReference type="InterPro" id="IPR013122">
    <property type="entry name" value="PKD1_2_channel"/>
</dbReference>
<dbReference type="PRINTS" id="PR01433">
    <property type="entry name" value="POLYCYSTIN2"/>
</dbReference>
<accession>A0A8C4YYY0</accession>
<feature type="transmembrane region" description="Helical" evidence="13">
    <location>
        <begin position="2081"/>
        <end position="2105"/>
    </location>
</feature>
<dbReference type="InterPro" id="IPR035986">
    <property type="entry name" value="PKD_dom_sf"/>
</dbReference>
<dbReference type="GO" id="GO:0005509">
    <property type="term" value="F:calcium ion binding"/>
    <property type="evidence" value="ECO:0007669"/>
    <property type="project" value="InterPro"/>
</dbReference>
<keyword evidence="4" id="KW-0732">Signal</keyword>
<dbReference type="InterPro" id="IPR046791">
    <property type="entry name" value="Polycystin_dom"/>
</dbReference>
<evidence type="ECO:0000256" key="13">
    <source>
        <dbReference type="SAM" id="Phobius"/>
    </source>
</evidence>
<dbReference type="Gene3D" id="2.60.60.20">
    <property type="entry name" value="PLAT/LH2 domain"/>
    <property type="match status" value="1"/>
</dbReference>
<dbReference type="PROSITE" id="PS50228">
    <property type="entry name" value="SUEL_LECTIN"/>
    <property type="match status" value="1"/>
</dbReference>
<dbReference type="Ensembl" id="ENSGMOT00000002769.2">
    <property type="protein sequence ID" value="ENSGMOP00000002683.2"/>
    <property type="gene ID" value="ENSGMOG00000002456.2"/>
</dbReference>
<protein>
    <submittedName>
        <fullName evidence="18">Polycystic kidney disease 1 like 2b</fullName>
    </submittedName>
</protein>
<keyword evidence="8" id="KW-1015">Disulfide bond</keyword>
<evidence type="ECO:0000256" key="8">
    <source>
        <dbReference type="ARBA" id="ARBA00023157"/>
    </source>
</evidence>
<dbReference type="InterPro" id="IPR001304">
    <property type="entry name" value="C-type_lectin-like"/>
</dbReference>
<feature type="transmembrane region" description="Helical" evidence="13">
    <location>
        <begin position="1302"/>
        <end position="1321"/>
    </location>
</feature>
<keyword evidence="6 13" id="KW-1133">Transmembrane helix</keyword>
<feature type="compositionally biased region" description="Polar residues" evidence="12">
    <location>
        <begin position="1370"/>
        <end position="1380"/>
    </location>
</feature>
<feature type="transmembrane region" description="Helical" evidence="13">
    <location>
        <begin position="1092"/>
        <end position="1112"/>
    </location>
</feature>
<evidence type="ECO:0000256" key="6">
    <source>
        <dbReference type="ARBA" id="ARBA00022989"/>
    </source>
</evidence>
<dbReference type="Pfam" id="PF01825">
    <property type="entry name" value="GPS"/>
    <property type="match status" value="1"/>
</dbReference>
<dbReference type="InterPro" id="IPR000203">
    <property type="entry name" value="GPS"/>
</dbReference>
<dbReference type="PANTHER" id="PTHR10877">
    <property type="entry name" value="POLYCYSTIN FAMILY MEMBER"/>
    <property type="match status" value="1"/>
</dbReference>
<dbReference type="InterPro" id="IPR003915">
    <property type="entry name" value="PKD_2"/>
</dbReference>
<dbReference type="InterPro" id="IPR016186">
    <property type="entry name" value="C-type_lectin-like/link_sf"/>
</dbReference>
<dbReference type="Pfam" id="PF08016">
    <property type="entry name" value="PKD_channel"/>
    <property type="match status" value="1"/>
</dbReference>
<evidence type="ECO:0000259" key="17">
    <source>
        <dbReference type="PROSITE" id="PS50228"/>
    </source>
</evidence>
<evidence type="ECO:0000256" key="12">
    <source>
        <dbReference type="SAM" id="MobiDB-lite"/>
    </source>
</evidence>
<dbReference type="Gene3D" id="2.60.120.740">
    <property type="match status" value="1"/>
</dbReference>
<evidence type="ECO:0000313" key="19">
    <source>
        <dbReference type="Proteomes" id="UP000694546"/>
    </source>
</evidence>
<dbReference type="PANTHER" id="PTHR10877:SF134">
    <property type="entry name" value="POLYCYSTIN-1-LIKE PROTEIN 2"/>
    <property type="match status" value="1"/>
</dbReference>
<evidence type="ECO:0000256" key="2">
    <source>
        <dbReference type="ARBA" id="ARBA00007200"/>
    </source>
</evidence>
<dbReference type="Pfam" id="PF02140">
    <property type="entry name" value="SUEL_Lectin"/>
    <property type="match status" value="1"/>
</dbReference>
<dbReference type="SUPFAM" id="SSF56436">
    <property type="entry name" value="C-type lectin-like"/>
    <property type="match status" value="1"/>
</dbReference>
<evidence type="ECO:0000256" key="7">
    <source>
        <dbReference type="ARBA" id="ARBA00023136"/>
    </source>
</evidence>
<sequence>TCDRVTRCPGFAGTVPILSYISCPDSQEAFDGSCYELVALQRPFLNAESWCERGGGHLAFILNDETQQFLQKHLDPGKDWWLGLAPAAPNLTLDSTAGSLSWLDGSDISYNNWVTDPHADSACGHVLRNSGFQWEAKVNCSQDLNFICQFDSGRSIACDGLNATLQCGSGQVIEIDDSFYGRKTIHYCKSKETLSPASSKEDCSWIDVVDPVKGHCHGLQACQAIADVGTFGEPCPELGSYLSVEYHCKDGLNLLMSKLAAVSDNVNITVKWLLHPFEGNLTCTLNAGDGHNIDSYTPEDSVMHKYSKPGVFTVGVECTTSDWHVTAQRVITIQESVGEFGVITCYSQNLSTEGTACQALYGTTLQLHVVLEAGTNVNLEIQSRGTVVANFSSVEGAMGHNITVSAEVTEQLGPGCHDVTLHASNAVTPAGVSTELRLCLVEPVDGLKASAVAEEDACPLDTSDLALSVSLERGAPAELLFSLASPWDNRTETREMLNASLQDYHFSDPIRGKTDPGFAMYTFPILSVAPTAAPSTTTSQITSVAAPDPSPSCVISPLSGTVLDTFDISCKTSFPCTANNCLYCLKTKQGELGFCYELKSVSLPLGDKNNNYSLTMVVTVKNGDKDNDMTITTQVRKSDTASSVDSLQAAVAGNIAQLEAQGLLTGAVLGQMFSSISDMLNADATDDQKGARLKVELLYVNRLAIQVDCSLLITDQSGSFFPDWFWESILPFNQASSLLADLSSSLLSINVYPQDGDEEEVLEAATPIVEAVSNILNVSPNKIVSDILLTGMNNVQSALLNGKEINEGPVIISSGHISLYVNRVSPKNIQMQSIASNEKSSSQFIFPLLPVGLLSPEEPVDVRMMSFERNPYPGEEANITGTVGSVSLTKLDGTTIPVENLPNEIEIILPRLEEEQQISTLLDLGNFSTLMIDVPSPEVTLVLRIKPSENISFKLLLGFGGYPSEEDHVAQIQMPLEGSPEEESYIWVLGPEERKGHVGLHYLVVKPIVGAGVTSINATVSVSSIAAQCKFWNDSTSAWSENGCRVGPLTTSLVTQCLCNHLTLFGSSFFVMPNMVDVSRTAELFATFTTNPVVVCFVGAIFVVYLLVAIWARRKDIQDLAKVKITVLDDNDPFAEYRYMLTVNTGHRRGASTSSQVAVTLQGEEGESEPHHLTDSEKPVFERGGMDMFLLTTPFSIGELQSIRVWHDNSGEHPAWYINKVMVQDLETGQKWHFLCNSWLSIDMGECTLDKVFPVATETDLKKFSNLFFMKTAKDFRDGHIWFSVISRPPCSTFTRVQRVSCCFSLLLCTMLTSIMFWGIPTDPSEQTMDLGHIEFTWQQVMIGFQSSIIMFPINVLIVSIFRNTRPRQRTAQTDASKQGKSGGRVGPSQTSPQKQLKDISPDTVMKDIKRIAQSLSKAMKSPLPALELRSGQPADINTLLSLVEDIIRKQNRVGGEFYSDASKKEASMILTLGAVNLQETNLCGSPEKTADGVQKMSSNSQYLYRQLRHVEKELCLLGASRFPDPGGYSRAVQQVQGMKGLLEYHLPSSSQPPCPSSPEESLHGDGGAKGKCCQGGLPWWFVFVGWTLVVATSGVSGYFTMMYGLTYGKDRSISWLISMVVSFVESLFITQPLKVLGFAAFFALVLKKVDQEEYGEPQVEDTRRTSDDPDAVRTARRDSNCSFYQPPPPTDIERMKSNMIKEQKVYALIKEILAYAGFMWMLLLVAYGQRDPNAYFLSRHIQRSFSQGISDTMSIGDVFVWANTSLLKNIFGSHAGFITDGNSKLVGNARLRQVRVQNNTCQIDKSMRSGVPDCHAPYSWDVEDMGSYGPSWGPSGSDNASEGLSSPWKYQSQARLKALPLWGSVRLYRGGGFVVDLVASIQNSTRTLGYLFDNTWLDVYTQALFVEFTVYNANVNLFCLVTLMLETTGIGAFQFRSELQTIRLYQSAGGLHIFVMASEAIYFLFIFYYMVIQGKLMKQHSWAYFRNKWNLLELAIILLSWSALSVFIKRTLLGNRDMSYYQTHKNQFPSFHETATADAVLGYLIAFLVLLATIKLWHLMRLNPKLHMITATLQRAWTDISGFLVVITIMFLAYSIASNLLYGWKMYSYRTLLDSALTMVSLQLGIFNYDEVLNYNPLLGGFLIGSCIVFMTFVVLNLFISVILVAFTQEQIHHKPSEEEEIVDLMLMKLCSLFGIKFKTKGGPKTNNIIRMY</sequence>
<feature type="transmembrane region" description="Helical" evidence="13">
    <location>
        <begin position="1992"/>
        <end position="2009"/>
    </location>
</feature>
<feature type="transmembrane region" description="Helical" evidence="13">
    <location>
        <begin position="2041"/>
        <end position="2061"/>
    </location>
</feature>
<evidence type="ECO:0000256" key="10">
    <source>
        <dbReference type="PIRSR" id="PIRSR603915-2"/>
    </source>
</evidence>
<dbReference type="GO" id="GO:0005262">
    <property type="term" value="F:calcium channel activity"/>
    <property type="evidence" value="ECO:0007669"/>
    <property type="project" value="TreeGrafter"/>
</dbReference>
<dbReference type="PROSITE" id="PS50221">
    <property type="entry name" value="GAIN_B"/>
    <property type="match status" value="1"/>
</dbReference>
<dbReference type="InterPro" id="IPR000922">
    <property type="entry name" value="Lectin_gal-bd_dom"/>
</dbReference>
<dbReference type="Pfam" id="PF00059">
    <property type="entry name" value="Lectin_C"/>
    <property type="match status" value="1"/>
</dbReference>
<feature type="region of interest" description="Disordered" evidence="12">
    <location>
        <begin position="1547"/>
        <end position="1568"/>
    </location>
</feature>
<dbReference type="GO" id="GO:0030246">
    <property type="term" value="F:carbohydrate binding"/>
    <property type="evidence" value="ECO:0007669"/>
    <property type="project" value="UniProtKB-KW"/>
</dbReference>
<evidence type="ECO:0000259" key="16">
    <source>
        <dbReference type="PROSITE" id="PS50221"/>
    </source>
</evidence>
<proteinExistence type="inferred from homology"/>
<evidence type="ECO:0000256" key="9">
    <source>
        <dbReference type="ARBA" id="ARBA00023180"/>
    </source>
</evidence>
<dbReference type="InterPro" id="IPR051223">
    <property type="entry name" value="Polycystin"/>
</dbReference>
<evidence type="ECO:0000256" key="11">
    <source>
        <dbReference type="PROSITE-ProRule" id="PRU00152"/>
    </source>
</evidence>
<dbReference type="InterPro" id="IPR057244">
    <property type="entry name" value="GAIN_B"/>
</dbReference>
<dbReference type="PROSITE" id="PS50041">
    <property type="entry name" value="C_TYPE_LECTIN_2"/>
    <property type="match status" value="1"/>
</dbReference>
<dbReference type="InterPro" id="IPR036392">
    <property type="entry name" value="PLAT/LH2_dom_sf"/>
</dbReference>
<feature type="region of interest" description="Disordered" evidence="12">
    <location>
        <begin position="1369"/>
        <end position="1400"/>
    </location>
</feature>
<dbReference type="Pfam" id="PF20519">
    <property type="entry name" value="Polycystin_dom"/>
    <property type="match status" value="1"/>
</dbReference>
<dbReference type="OMA" id="MIVQGKL"/>
<feature type="domain" description="SUEL-type lectin" evidence="17">
    <location>
        <begin position="157"/>
        <end position="249"/>
    </location>
</feature>
<feature type="domain" description="GAIN-B" evidence="16">
    <location>
        <begin position="947"/>
        <end position="1077"/>
    </location>
</feature>
<dbReference type="CDD" id="cd01752">
    <property type="entry name" value="PLAT_polycystin"/>
    <property type="match status" value="1"/>
</dbReference>
<comment type="caution">
    <text evidence="11">Lacks conserved residue(s) required for the propagation of feature annotation.</text>
</comment>
<feature type="transmembrane region" description="Helical" evidence="13">
    <location>
        <begin position="1614"/>
        <end position="1647"/>
    </location>
</feature>
<dbReference type="Gene3D" id="1.10.287.70">
    <property type="match status" value="1"/>
</dbReference>
<feature type="domain" description="C-type lectin" evidence="14">
    <location>
        <begin position="30"/>
        <end position="149"/>
    </location>
</feature>
<feature type="domain" description="PLAT" evidence="15">
    <location>
        <begin position="1137"/>
        <end position="1254"/>
    </location>
</feature>
<dbReference type="SMART" id="SM00034">
    <property type="entry name" value="CLECT"/>
    <property type="match status" value="1"/>
</dbReference>
<dbReference type="InterPro" id="IPR043159">
    <property type="entry name" value="Lectin_gal-bd_sf"/>
</dbReference>
<dbReference type="Gene3D" id="3.10.100.10">
    <property type="entry name" value="Mannose-Binding Protein A, subunit A"/>
    <property type="match status" value="1"/>
</dbReference>
<dbReference type="SUPFAM" id="SSF49299">
    <property type="entry name" value="PKD domain"/>
    <property type="match status" value="1"/>
</dbReference>
<feature type="transmembrane region" description="Helical" evidence="13">
    <location>
        <begin position="1580"/>
        <end position="1602"/>
    </location>
</feature>
<dbReference type="Proteomes" id="UP000694546">
    <property type="component" value="Chromosome 14"/>
</dbReference>
<evidence type="ECO:0000256" key="4">
    <source>
        <dbReference type="ARBA" id="ARBA00022729"/>
    </source>
</evidence>
<dbReference type="GO" id="GO:0016020">
    <property type="term" value="C:membrane"/>
    <property type="evidence" value="ECO:0007669"/>
    <property type="project" value="UniProtKB-SubCell"/>
</dbReference>
<comment type="subcellular location">
    <subcellularLocation>
        <location evidence="1">Membrane</location>
        <topology evidence="1">Multi-pass membrane protein</topology>
    </subcellularLocation>
</comment>
<dbReference type="Pfam" id="PF01477">
    <property type="entry name" value="PLAT"/>
    <property type="match status" value="1"/>
</dbReference>
<dbReference type="InterPro" id="IPR046338">
    <property type="entry name" value="GAIN_dom_sf"/>
</dbReference>
<dbReference type="GO" id="GO:0050982">
    <property type="term" value="P:detection of mechanical stimulus"/>
    <property type="evidence" value="ECO:0007669"/>
    <property type="project" value="TreeGrafter"/>
</dbReference>
<feature type="disulfide bond" evidence="10">
    <location>
        <begin position="1802"/>
        <end position="1815"/>
    </location>
</feature>
<feature type="transmembrane region" description="Helical" evidence="13">
    <location>
        <begin position="1341"/>
        <end position="1362"/>
    </location>
</feature>
<feature type="transmembrane region" description="Helical" evidence="13">
    <location>
        <begin position="1948"/>
        <end position="1972"/>
    </location>
</feature>
<reference evidence="18" key="1">
    <citation type="submission" date="2025-08" db="UniProtKB">
        <authorList>
            <consortium name="Ensembl"/>
        </authorList>
    </citation>
    <scope>IDENTIFICATION</scope>
</reference>
<name>A0A8C4YYY0_GADMO</name>
<evidence type="ECO:0000259" key="15">
    <source>
        <dbReference type="PROSITE" id="PS50095"/>
    </source>
</evidence>
<dbReference type="Gene3D" id="2.60.220.50">
    <property type="match status" value="1"/>
</dbReference>
<feature type="compositionally biased region" description="Basic and acidic residues" evidence="12">
    <location>
        <begin position="1661"/>
        <end position="1680"/>
    </location>
</feature>
<keyword evidence="7 13" id="KW-0472">Membrane</keyword>
<dbReference type="InterPro" id="IPR042060">
    <property type="entry name" value="PLAT_polycystin1"/>
</dbReference>
<evidence type="ECO:0000256" key="1">
    <source>
        <dbReference type="ARBA" id="ARBA00004141"/>
    </source>
</evidence>
<evidence type="ECO:0000256" key="3">
    <source>
        <dbReference type="ARBA" id="ARBA00022692"/>
    </source>
</evidence>
<feature type="transmembrane region" description="Helical" evidence="13">
    <location>
        <begin position="1706"/>
        <end position="1728"/>
    </location>
</feature>
<keyword evidence="9" id="KW-0325">Glycoprotein</keyword>
<reference evidence="18" key="2">
    <citation type="submission" date="2025-09" db="UniProtKB">
        <authorList>
            <consortium name="Ensembl"/>
        </authorList>
    </citation>
    <scope>IDENTIFICATION</scope>
</reference>